<accession>A0AAV6LW18</accession>
<organism evidence="1 2">
    <name type="scientific">Cucurbita argyrosperma subsp. sororia</name>
    <dbReference type="NCBI Taxonomy" id="37648"/>
    <lineage>
        <taxon>Eukaryota</taxon>
        <taxon>Viridiplantae</taxon>
        <taxon>Streptophyta</taxon>
        <taxon>Embryophyta</taxon>
        <taxon>Tracheophyta</taxon>
        <taxon>Spermatophyta</taxon>
        <taxon>Magnoliopsida</taxon>
        <taxon>eudicotyledons</taxon>
        <taxon>Gunneridae</taxon>
        <taxon>Pentapetalae</taxon>
        <taxon>rosids</taxon>
        <taxon>fabids</taxon>
        <taxon>Cucurbitales</taxon>
        <taxon>Cucurbitaceae</taxon>
        <taxon>Cucurbiteae</taxon>
        <taxon>Cucurbita</taxon>
    </lineage>
</organism>
<keyword evidence="2" id="KW-1185">Reference proteome</keyword>
<protein>
    <submittedName>
        <fullName evidence="1">Uncharacterized protein</fullName>
    </submittedName>
</protein>
<reference evidence="1 2" key="1">
    <citation type="journal article" date="2021" name="Hortic Res">
        <title>The domestication of Cucurbita argyrosperma as revealed by the genome of its wild relative.</title>
        <authorList>
            <person name="Barrera-Redondo J."/>
            <person name="Sanchez-de la Vega G."/>
            <person name="Aguirre-Liguori J.A."/>
            <person name="Castellanos-Morales G."/>
            <person name="Gutierrez-Guerrero Y.T."/>
            <person name="Aguirre-Dugua X."/>
            <person name="Aguirre-Planter E."/>
            <person name="Tenaillon M.I."/>
            <person name="Lira-Saade R."/>
            <person name="Eguiarte L.E."/>
        </authorList>
    </citation>
    <scope>NUCLEOTIDE SEQUENCE [LARGE SCALE GENOMIC DNA]</scope>
    <source>
        <strain evidence="1">JBR-2021</strain>
    </source>
</reference>
<feature type="non-terminal residue" evidence="1">
    <location>
        <position position="1"/>
    </location>
</feature>
<evidence type="ECO:0000313" key="1">
    <source>
        <dbReference type="EMBL" id="KAG6571463.1"/>
    </source>
</evidence>
<proteinExistence type="predicted"/>
<comment type="caution">
    <text evidence="1">The sequence shown here is derived from an EMBL/GenBank/DDBJ whole genome shotgun (WGS) entry which is preliminary data.</text>
</comment>
<dbReference type="EMBL" id="JAGKQH010000019">
    <property type="protein sequence ID" value="KAG6571463.1"/>
    <property type="molecule type" value="Genomic_DNA"/>
</dbReference>
<sequence length="81" mass="9232">MKEIFLLYCLFSFLKEKEIIDHTERYMRNPKVSSSGDGFSGTVGLLWTSLNHERVFVLEEPGSSLCLCLCCVYPCIESCTL</sequence>
<dbReference type="Proteomes" id="UP000685013">
    <property type="component" value="Chromosome 19"/>
</dbReference>
<evidence type="ECO:0000313" key="2">
    <source>
        <dbReference type="Proteomes" id="UP000685013"/>
    </source>
</evidence>
<dbReference type="AlphaFoldDB" id="A0AAV6LW18"/>
<gene>
    <name evidence="1" type="ORF">SDJN03_28191</name>
</gene>
<name>A0AAV6LW18_9ROSI</name>